<organism evidence="1 2">
    <name type="scientific">Pleuronectes platessa</name>
    <name type="common">European plaice</name>
    <dbReference type="NCBI Taxonomy" id="8262"/>
    <lineage>
        <taxon>Eukaryota</taxon>
        <taxon>Metazoa</taxon>
        <taxon>Chordata</taxon>
        <taxon>Craniata</taxon>
        <taxon>Vertebrata</taxon>
        <taxon>Euteleostomi</taxon>
        <taxon>Actinopterygii</taxon>
        <taxon>Neopterygii</taxon>
        <taxon>Teleostei</taxon>
        <taxon>Neoteleostei</taxon>
        <taxon>Acanthomorphata</taxon>
        <taxon>Carangaria</taxon>
        <taxon>Pleuronectiformes</taxon>
        <taxon>Pleuronectoidei</taxon>
        <taxon>Pleuronectidae</taxon>
        <taxon>Pleuronectes</taxon>
    </lineage>
</organism>
<keyword evidence="2" id="KW-1185">Reference proteome</keyword>
<accession>A0A9N7V6N8</accession>
<evidence type="ECO:0000313" key="1">
    <source>
        <dbReference type="EMBL" id="CAB1446713.1"/>
    </source>
</evidence>
<name>A0A9N7V6N8_PLEPL</name>
<evidence type="ECO:0000313" key="2">
    <source>
        <dbReference type="Proteomes" id="UP001153269"/>
    </source>
</evidence>
<reference evidence="1" key="1">
    <citation type="submission" date="2020-03" db="EMBL/GenBank/DDBJ databases">
        <authorList>
            <person name="Weist P."/>
        </authorList>
    </citation>
    <scope>NUCLEOTIDE SEQUENCE</scope>
</reference>
<protein>
    <submittedName>
        <fullName evidence="1">Uncharacterized protein</fullName>
    </submittedName>
</protein>
<gene>
    <name evidence="1" type="ORF">PLEPLA_LOCUS34438</name>
</gene>
<dbReference type="Proteomes" id="UP001153269">
    <property type="component" value="Unassembled WGS sequence"/>
</dbReference>
<dbReference type="AlphaFoldDB" id="A0A9N7V6N8"/>
<proteinExistence type="predicted"/>
<sequence length="117" mass="12544">MGSGVGAGKGARRFVSLSRYFLPLVTILCLCDRRGADCSPKKLPLDGASAVQAPQFSSGYSRVPREVPIQLLSPFLIQSPPGTARHKSLIRTCFRLLSMLTSHTPRGSGTAASWDLV</sequence>
<dbReference type="EMBL" id="CADEAL010003925">
    <property type="protein sequence ID" value="CAB1446713.1"/>
    <property type="molecule type" value="Genomic_DNA"/>
</dbReference>
<comment type="caution">
    <text evidence="1">The sequence shown here is derived from an EMBL/GenBank/DDBJ whole genome shotgun (WGS) entry which is preliminary data.</text>
</comment>